<feature type="region of interest" description="Disordered" evidence="9">
    <location>
        <begin position="364"/>
        <end position="400"/>
    </location>
</feature>
<evidence type="ECO:0000256" key="4">
    <source>
        <dbReference type="ARBA" id="ARBA00022490"/>
    </source>
</evidence>
<reference evidence="10 11" key="1">
    <citation type="submission" date="2024-04" db="EMBL/GenBank/DDBJ databases">
        <title>Phyllosticta paracitricarpa is synonymous to the EU quarantine fungus P. citricarpa based on phylogenomic analyses.</title>
        <authorList>
            <consortium name="Lawrence Berkeley National Laboratory"/>
            <person name="Van Ingen-Buijs V.A."/>
            <person name="Van Westerhoven A.C."/>
            <person name="Haridas S."/>
            <person name="Skiadas P."/>
            <person name="Martin F."/>
            <person name="Groenewald J.Z."/>
            <person name="Crous P.W."/>
            <person name="Seidl M.F."/>
        </authorList>
    </citation>
    <scope>NUCLEOTIDE SEQUENCE [LARGE SCALE GENOMIC DNA]</scope>
    <source>
        <strain evidence="10 11">CBS 123374</strain>
    </source>
</reference>
<name>A0ABR1YYT6_9PEZI</name>
<dbReference type="PANTHER" id="PTHR40468">
    <property type="entry name" value="YALI0A15257P"/>
    <property type="match status" value="1"/>
</dbReference>
<evidence type="ECO:0000256" key="1">
    <source>
        <dbReference type="ARBA" id="ARBA00004123"/>
    </source>
</evidence>
<feature type="region of interest" description="Disordered" evidence="9">
    <location>
        <begin position="125"/>
        <end position="165"/>
    </location>
</feature>
<keyword evidence="7" id="KW-0804">Transcription</keyword>
<dbReference type="Proteomes" id="UP001492380">
    <property type="component" value="Unassembled WGS sequence"/>
</dbReference>
<feature type="region of interest" description="Disordered" evidence="9">
    <location>
        <begin position="223"/>
        <end position="305"/>
    </location>
</feature>
<evidence type="ECO:0000313" key="11">
    <source>
        <dbReference type="Proteomes" id="UP001492380"/>
    </source>
</evidence>
<sequence>MASTASSERSDRLDQPAEVASKVLRRAQVSKMTRTLQNRLALANVKVKHGWENLNIENLEPRIDVEMKRKRPSSSHENMSDSSSSMSDRSHRFQPWNTLDSSPLAPPLFSDDITRSGGRYGSLKRIKYQPETYRRPVSSNHARTKVRPASARASGSSWKSSYQLPESSPACRKHARFSSRHSISHAPSLSFVSEGSTIADEPLSPLLSEDDDADLPVSSFQMDASHLRSSPPLRSPRTPPPGLARSARLRNDTLTTTPKNHRNGEEDANLLMFLATSPSPAKPSNKTRVIAPSTPPQKTTPLPSSMMSTPGGGPFGLHTPGANLNFADFLNMTPSPAQISGNWNRTPVGRTPATAARRRLNFDNLLPPTSNNSPTVGSERSRMNKVEGGLGMDLGGELVS</sequence>
<feature type="compositionally biased region" description="Pro residues" evidence="9">
    <location>
        <begin position="233"/>
        <end position="242"/>
    </location>
</feature>
<keyword evidence="8" id="KW-0539">Nucleus</keyword>
<evidence type="ECO:0000256" key="6">
    <source>
        <dbReference type="ARBA" id="ARBA00023015"/>
    </source>
</evidence>
<organism evidence="10 11">
    <name type="scientific">Phyllosticta capitalensis</name>
    <dbReference type="NCBI Taxonomy" id="121624"/>
    <lineage>
        <taxon>Eukaryota</taxon>
        <taxon>Fungi</taxon>
        <taxon>Dikarya</taxon>
        <taxon>Ascomycota</taxon>
        <taxon>Pezizomycotina</taxon>
        <taxon>Dothideomycetes</taxon>
        <taxon>Dothideomycetes incertae sedis</taxon>
        <taxon>Botryosphaeriales</taxon>
        <taxon>Phyllostictaceae</taxon>
        <taxon>Phyllosticta</taxon>
    </lineage>
</organism>
<evidence type="ECO:0000256" key="2">
    <source>
        <dbReference type="ARBA" id="ARBA00004496"/>
    </source>
</evidence>
<evidence type="ECO:0000256" key="7">
    <source>
        <dbReference type="ARBA" id="ARBA00023163"/>
    </source>
</evidence>
<keyword evidence="4" id="KW-0963">Cytoplasm</keyword>
<dbReference type="InterPro" id="IPR013734">
    <property type="entry name" value="TF_Nrm1/Whi5"/>
</dbReference>
<feature type="compositionally biased region" description="Low complexity" evidence="9">
    <location>
        <begin position="75"/>
        <end position="87"/>
    </location>
</feature>
<dbReference type="Pfam" id="PF08528">
    <property type="entry name" value="Whi5"/>
    <property type="match status" value="1"/>
</dbReference>
<evidence type="ECO:0000256" key="3">
    <source>
        <dbReference type="ARBA" id="ARBA00006922"/>
    </source>
</evidence>
<proteinExistence type="inferred from homology"/>
<evidence type="ECO:0008006" key="12">
    <source>
        <dbReference type="Google" id="ProtNLM"/>
    </source>
</evidence>
<keyword evidence="5" id="KW-0678">Repressor</keyword>
<protein>
    <recommendedName>
        <fullName evidence="12">Transcription factor Nrm1/Whi5</fullName>
    </recommendedName>
</protein>
<feature type="compositionally biased region" description="Polar residues" evidence="9">
    <location>
        <begin position="367"/>
        <end position="378"/>
    </location>
</feature>
<feature type="region of interest" description="Disordered" evidence="9">
    <location>
        <begin position="65"/>
        <end position="99"/>
    </location>
</feature>
<comment type="similarity">
    <text evidence="3">Belongs to the WHI5/NRM1 family.</text>
</comment>
<keyword evidence="6" id="KW-0805">Transcription regulation</keyword>
<feature type="compositionally biased region" description="Polar residues" evidence="9">
    <location>
        <begin position="276"/>
        <end position="287"/>
    </location>
</feature>
<comment type="subcellular location">
    <subcellularLocation>
        <location evidence="2">Cytoplasm</location>
    </subcellularLocation>
    <subcellularLocation>
        <location evidence="1">Nucleus</location>
    </subcellularLocation>
</comment>
<dbReference type="PANTHER" id="PTHR40468:SF1">
    <property type="entry name" value="TOPOISOMERASE I DAMAGE AFFECTED PROTEIN 11"/>
    <property type="match status" value="1"/>
</dbReference>
<evidence type="ECO:0000256" key="9">
    <source>
        <dbReference type="SAM" id="MobiDB-lite"/>
    </source>
</evidence>
<feature type="compositionally biased region" description="Polar residues" evidence="9">
    <location>
        <begin position="296"/>
        <end position="305"/>
    </location>
</feature>
<accession>A0ABR1YYT6</accession>
<comment type="caution">
    <text evidence="10">The sequence shown here is derived from an EMBL/GenBank/DDBJ whole genome shotgun (WGS) entry which is preliminary data.</text>
</comment>
<keyword evidence="11" id="KW-1185">Reference proteome</keyword>
<dbReference type="EMBL" id="JBBWRZ010000002">
    <property type="protein sequence ID" value="KAK8243655.1"/>
    <property type="molecule type" value="Genomic_DNA"/>
</dbReference>
<feature type="compositionally biased region" description="Low complexity" evidence="9">
    <location>
        <begin position="149"/>
        <end position="161"/>
    </location>
</feature>
<gene>
    <name evidence="10" type="ORF">HDK90DRAFT_129173</name>
</gene>
<evidence type="ECO:0000256" key="8">
    <source>
        <dbReference type="ARBA" id="ARBA00023242"/>
    </source>
</evidence>
<evidence type="ECO:0000256" key="5">
    <source>
        <dbReference type="ARBA" id="ARBA00022491"/>
    </source>
</evidence>
<evidence type="ECO:0000313" key="10">
    <source>
        <dbReference type="EMBL" id="KAK8243655.1"/>
    </source>
</evidence>